<evidence type="ECO:0000256" key="3">
    <source>
        <dbReference type="ARBA" id="ARBA00023110"/>
    </source>
</evidence>
<organism evidence="6 7">
    <name type="scientific">Winogradskyella maritima</name>
    <dbReference type="NCBI Taxonomy" id="1517766"/>
    <lineage>
        <taxon>Bacteria</taxon>
        <taxon>Pseudomonadati</taxon>
        <taxon>Bacteroidota</taxon>
        <taxon>Flavobacteriia</taxon>
        <taxon>Flavobacteriales</taxon>
        <taxon>Flavobacteriaceae</taxon>
        <taxon>Winogradskyella</taxon>
    </lineage>
</organism>
<name>A0ABV8AJ48_9FLAO</name>
<dbReference type="RefSeq" id="WP_386100832.1">
    <property type="nucleotide sequence ID" value="NZ_JBHSAT010000019.1"/>
</dbReference>
<evidence type="ECO:0000256" key="2">
    <source>
        <dbReference type="ARBA" id="ARBA00013194"/>
    </source>
</evidence>
<evidence type="ECO:0000256" key="4">
    <source>
        <dbReference type="PROSITE-ProRule" id="PRU00277"/>
    </source>
</evidence>
<dbReference type="Gene3D" id="3.10.50.40">
    <property type="match status" value="1"/>
</dbReference>
<comment type="caution">
    <text evidence="6">The sequence shown here is derived from an EMBL/GenBank/DDBJ whole genome shotgun (WGS) entry which is preliminary data.</text>
</comment>
<keyword evidence="4 6" id="KW-0413">Isomerase</keyword>
<protein>
    <recommendedName>
        <fullName evidence="2 4">peptidylprolyl isomerase</fullName>
        <ecNumber evidence="2 4">5.2.1.8</ecNumber>
    </recommendedName>
</protein>
<dbReference type="PROSITE" id="PS50059">
    <property type="entry name" value="FKBP_PPIASE"/>
    <property type="match status" value="1"/>
</dbReference>
<keyword evidence="7" id="KW-1185">Reference proteome</keyword>
<evidence type="ECO:0000313" key="7">
    <source>
        <dbReference type="Proteomes" id="UP001595812"/>
    </source>
</evidence>
<sequence length="345" mass="38413">MKVQNCLKFLVVLAVIITACSPDDPEFIPVPDRDRAEQQATDDALLQEYFSTHYYNKMQLDALNNIRVQDIDIIEVASGGTVPDGYVILQGNVETHTTIFSDVDYTYYILRLNQGGGEASPRFTDKVRVEYEGFLVDGGEVFDSAITPEDFDLVDISAGSVVIPTGWNRVMPEFNVSQDFTTGANGVEYNNYGTGIMFLPSGLGYFSTARLGIPVYSNLVFKFTLLQTEENDHDGDGIPSYLEDVNSNLNTFDDNEDEDLSPDFLDIDDDGDGVSTRNELLPKEYIVDTNSGDTEPVLGANEFEISRSEENGIITINTVERLDTDGNNKFDYLDDEITIDYSEDN</sequence>
<proteinExistence type="predicted"/>
<dbReference type="GO" id="GO:0003755">
    <property type="term" value="F:peptidyl-prolyl cis-trans isomerase activity"/>
    <property type="evidence" value="ECO:0007669"/>
    <property type="project" value="UniProtKB-EC"/>
</dbReference>
<reference evidence="7" key="1">
    <citation type="journal article" date="2019" name="Int. J. Syst. Evol. Microbiol.">
        <title>The Global Catalogue of Microorganisms (GCM) 10K type strain sequencing project: providing services to taxonomists for standard genome sequencing and annotation.</title>
        <authorList>
            <consortium name="The Broad Institute Genomics Platform"/>
            <consortium name="The Broad Institute Genome Sequencing Center for Infectious Disease"/>
            <person name="Wu L."/>
            <person name="Ma J."/>
        </authorList>
    </citation>
    <scope>NUCLEOTIDE SEQUENCE [LARGE SCALE GENOMIC DNA]</scope>
    <source>
        <strain evidence="7">CECT 8979</strain>
    </source>
</reference>
<dbReference type="InterPro" id="IPR046357">
    <property type="entry name" value="PPIase_dom_sf"/>
</dbReference>
<accession>A0ABV8AJ48</accession>
<evidence type="ECO:0000256" key="1">
    <source>
        <dbReference type="ARBA" id="ARBA00000971"/>
    </source>
</evidence>
<dbReference type="Proteomes" id="UP001595812">
    <property type="component" value="Unassembled WGS sequence"/>
</dbReference>
<keyword evidence="3 4" id="KW-0697">Rotamase</keyword>
<evidence type="ECO:0000259" key="5">
    <source>
        <dbReference type="PROSITE" id="PS50059"/>
    </source>
</evidence>
<gene>
    <name evidence="6" type="ORF">ACFOSX_11115</name>
</gene>
<dbReference type="EMBL" id="JBHSAT010000019">
    <property type="protein sequence ID" value="MFC3877774.1"/>
    <property type="molecule type" value="Genomic_DNA"/>
</dbReference>
<comment type="catalytic activity">
    <reaction evidence="1 4">
        <text>[protein]-peptidylproline (omega=180) = [protein]-peptidylproline (omega=0)</text>
        <dbReference type="Rhea" id="RHEA:16237"/>
        <dbReference type="Rhea" id="RHEA-COMP:10747"/>
        <dbReference type="Rhea" id="RHEA-COMP:10748"/>
        <dbReference type="ChEBI" id="CHEBI:83833"/>
        <dbReference type="ChEBI" id="CHEBI:83834"/>
        <dbReference type="EC" id="5.2.1.8"/>
    </reaction>
</comment>
<dbReference type="SUPFAM" id="SSF54534">
    <property type="entry name" value="FKBP-like"/>
    <property type="match status" value="1"/>
</dbReference>
<dbReference type="InterPro" id="IPR001179">
    <property type="entry name" value="PPIase_FKBP_dom"/>
</dbReference>
<feature type="domain" description="PPIase FKBP-type" evidence="5">
    <location>
        <begin position="124"/>
        <end position="229"/>
    </location>
</feature>
<evidence type="ECO:0000313" key="6">
    <source>
        <dbReference type="EMBL" id="MFC3877774.1"/>
    </source>
</evidence>
<dbReference type="PROSITE" id="PS51257">
    <property type="entry name" value="PROKAR_LIPOPROTEIN"/>
    <property type="match status" value="1"/>
</dbReference>
<dbReference type="EC" id="5.2.1.8" evidence="2 4"/>